<feature type="repeat" description="ANK" evidence="3">
    <location>
        <begin position="135"/>
        <end position="167"/>
    </location>
</feature>
<dbReference type="Proteomes" id="UP000033580">
    <property type="component" value="Unassembled WGS sequence"/>
</dbReference>
<reference evidence="5 7" key="1">
    <citation type="submission" date="2015-01" db="EMBL/GenBank/DDBJ databases">
        <title>Genome Sequencing of Rickettsiales.</title>
        <authorList>
            <person name="Daugherty S.C."/>
            <person name="Su Q."/>
            <person name="Abolude K."/>
            <person name="Beier-Sexton M."/>
            <person name="Carlyon J.A."/>
            <person name="Carter R."/>
            <person name="Day N.P."/>
            <person name="Dumler S.J."/>
            <person name="Dyachenko V."/>
            <person name="Godinez A."/>
            <person name="Kurtti T.J."/>
            <person name="Lichay M."/>
            <person name="Mullins K.E."/>
            <person name="Ott S."/>
            <person name="Pappas-Brown V."/>
            <person name="Paris D.H."/>
            <person name="Patel P."/>
            <person name="Richards A.L."/>
            <person name="Sadzewicz L."/>
            <person name="Sears K."/>
            <person name="Seidman D."/>
            <person name="Sengamalay N."/>
            <person name="Stenos J."/>
            <person name="Tallon L.J."/>
            <person name="Vincent G."/>
            <person name="Fraser C.M."/>
            <person name="Munderloh U."/>
            <person name="Dunning-Hotopp J.C."/>
        </authorList>
    </citation>
    <scope>NUCLEOTIDE SEQUENCE [LARGE SCALE GENOMIC DNA]</scope>
    <source>
        <strain evidence="5 7">UT144</strain>
    </source>
</reference>
<feature type="domain" description="PRANC" evidence="4">
    <location>
        <begin position="347"/>
        <end position="426"/>
    </location>
</feature>
<evidence type="ECO:0000256" key="3">
    <source>
        <dbReference type="PROSITE-ProRule" id="PRU00023"/>
    </source>
</evidence>
<dbReference type="Gene3D" id="1.25.40.20">
    <property type="entry name" value="Ankyrin repeat-containing domain"/>
    <property type="match status" value="1"/>
</dbReference>
<keyword evidence="2 3" id="KW-0040">ANK repeat</keyword>
<keyword evidence="1" id="KW-0677">Repeat</keyword>
<dbReference type="PANTHER" id="PTHR24198:SF165">
    <property type="entry name" value="ANKYRIN REPEAT-CONTAINING PROTEIN-RELATED"/>
    <property type="match status" value="1"/>
</dbReference>
<dbReference type="Pfam" id="PF09372">
    <property type="entry name" value="PRANC"/>
    <property type="match status" value="1"/>
</dbReference>
<proteinExistence type="predicted"/>
<evidence type="ECO:0000313" key="6">
    <source>
        <dbReference type="EMBL" id="KJW06914.1"/>
    </source>
</evidence>
<sequence>MKYLSWVHDLYSTTVHTLENFLSENIDSENTDSHSQDAIDLESAIISDDIDFVKNLLAEDNTIINSHYKLALLHYAVICNKIEIVKIILMHHSDISLLDSRGQNAFHHASINGHTDLINFISQRYPDYLNVRDKSELTGLHYASANGHIDAISLILQHNPYINLQDHLKRNTTSDSFEEHSDSILINLILQHNPYINLQDHLKRNTTSDSFEEHSDSILINLLWKHNPDIRNLQNYLVGNTNIYEAMPTTDEFEMHINNYGIQEYYYQYPKVVVKLLIAHVLKTKHFSQDINSSDVNSEIFIQNIEFIQNSQNLNMEFIQNSQNLSILAQKCEQEIQKMQDIKIGSSDKTIYSMYLLPNNTNVLARYANNLEVLDWYKNSEQEFPIYGTEVARTIKNGMDRKKLLEGVCKEKISIILNQQYHILPNNPLSKTQYSETLDEESHKSITFSQLNNYDTHKIYEYLDNPVLKELQHEYKIIDGNDKKCFFCSLSGEEVVNIET</sequence>
<evidence type="ECO:0000259" key="4">
    <source>
        <dbReference type="Pfam" id="PF09372"/>
    </source>
</evidence>
<dbReference type="PROSITE" id="PS50297">
    <property type="entry name" value="ANK_REP_REGION"/>
    <property type="match status" value="1"/>
</dbReference>
<dbReference type="SMART" id="SM00248">
    <property type="entry name" value="ANK"/>
    <property type="match status" value="4"/>
</dbReference>
<dbReference type="InterPro" id="IPR002110">
    <property type="entry name" value="Ankyrin_rpt"/>
</dbReference>
<dbReference type="PANTHER" id="PTHR24198">
    <property type="entry name" value="ANKYRIN REPEAT AND PROTEIN KINASE DOMAIN-CONTAINING PROTEIN"/>
    <property type="match status" value="1"/>
</dbReference>
<dbReference type="PROSITE" id="PS50088">
    <property type="entry name" value="ANK_REPEAT"/>
    <property type="match status" value="1"/>
</dbReference>
<evidence type="ECO:0000256" key="1">
    <source>
        <dbReference type="ARBA" id="ARBA00022737"/>
    </source>
</evidence>
<comment type="caution">
    <text evidence="5">The sequence shown here is derived from an EMBL/GenBank/DDBJ whole genome shotgun (WGS) entry which is preliminary data.</text>
</comment>
<accession>A0A0F3RKT9</accession>
<organism evidence="5 7">
    <name type="scientific">Orientia tsutsugamushi str. UT144</name>
    <dbReference type="NCBI Taxonomy" id="1441384"/>
    <lineage>
        <taxon>Bacteria</taxon>
        <taxon>Pseudomonadati</taxon>
        <taxon>Pseudomonadota</taxon>
        <taxon>Alphaproteobacteria</taxon>
        <taxon>Rickettsiales</taxon>
        <taxon>Rickettsiaceae</taxon>
        <taxon>Rickettsieae</taxon>
        <taxon>Orientia</taxon>
    </lineage>
</organism>
<dbReference type="SUPFAM" id="SSF48403">
    <property type="entry name" value="Ankyrin repeat"/>
    <property type="match status" value="1"/>
</dbReference>
<dbReference type="PATRIC" id="fig|1441384.3.peg.2136"/>
<evidence type="ECO:0000313" key="5">
    <source>
        <dbReference type="EMBL" id="KJW06646.1"/>
    </source>
</evidence>
<name>A0A0F3RKT9_ORITS</name>
<dbReference type="InterPro" id="IPR018272">
    <property type="entry name" value="PRANC_domain"/>
</dbReference>
<dbReference type="InterPro" id="IPR036770">
    <property type="entry name" value="Ankyrin_rpt-contain_sf"/>
</dbReference>
<evidence type="ECO:0000256" key="2">
    <source>
        <dbReference type="ARBA" id="ARBA00023043"/>
    </source>
</evidence>
<dbReference type="AlphaFoldDB" id="A0A0F3RKT9"/>
<dbReference type="EMBL" id="LAOR01000071">
    <property type="protein sequence ID" value="KJW06914.1"/>
    <property type="molecule type" value="Genomic_DNA"/>
</dbReference>
<evidence type="ECO:0000313" key="7">
    <source>
        <dbReference type="Proteomes" id="UP000033580"/>
    </source>
</evidence>
<gene>
    <name evidence="6" type="ORF">OTUT144_1045</name>
    <name evidence="5" type="ORF">OTUT144_1311</name>
</gene>
<dbReference type="EMBL" id="LAOR01000099">
    <property type="protein sequence ID" value="KJW06646.1"/>
    <property type="molecule type" value="Genomic_DNA"/>
</dbReference>
<protein>
    <submittedName>
        <fullName evidence="5">Ankyrin repeat family protein</fullName>
    </submittedName>
</protein>
<dbReference type="Pfam" id="PF12796">
    <property type="entry name" value="Ank_2"/>
    <property type="match status" value="1"/>
</dbReference>